<proteinExistence type="inferred from homology"/>
<evidence type="ECO:0000256" key="9">
    <source>
        <dbReference type="ARBA" id="ARBA00023004"/>
    </source>
</evidence>
<evidence type="ECO:0000256" key="11">
    <source>
        <dbReference type="ARBA" id="ARBA00037877"/>
    </source>
</evidence>
<evidence type="ECO:0000313" key="15">
    <source>
        <dbReference type="EMBL" id="KAK4243754.1"/>
    </source>
</evidence>
<dbReference type="InterPro" id="IPR036400">
    <property type="entry name" value="Cyt_B5-like_heme/steroid_sf"/>
</dbReference>
<evidence type="ECO:0000256" key="1">
    <source>
        <dbReference type="ARBA" id="ARBA00004131"/>
    </source>
</evidence>
<dbReference type="Proteomes" id="UP001303647">
    <property type="component" value="Unassembled WGS sequence"/>
</dbReference>
<evidence type="ECO:0000256" key="5">
    <source>
        <dbReference type="ARBA" id="ARBA00022723"/>
    </source>
</evidence>
<dbReference type="GO" id="GO:0046872">
    <property type="term" value="F:metal ion binding"/>
    <property type="evidence" value="ECO:0007669"/>
    <property type="project" value="UniProtKB-KW"/>
</dbReference>
<comment type="caution">
    <text evidence="15">The sequence shown here is derived from an EMBL/GenBank/DDBJ whole genome shotgun (WGS) entry which is preliminary data.</text>
</comment>
<evidence type="ECO:0000313" key="16">
    <source>
        <dbReference type="Proteomes" id="UP001303647"/>
    </source>
</evidence>
<sequence length="223" mass="23609">MSPSVTTTATTGVINKNAIITLAQLGEHKDVQSLWVAVHGKVYDLTSFASDHPGGIDVLKDTAGTDATESFEYAGHTVGAIATMAKFQVGRLEGSQPEELEAPPKVGLIPSPVQKQTETMTSAWVRPTTLLLALATGFVLLVLIKEGSHIIAALPAITLPSLRPGQGADGKFAFLAGLFLAGSAGLSILISIYWKFNKTLEHEKSVFLYPPVISRGTTSLNIK</sequence>
<dbReference type="SMART" id="SM01117">
    <property type="entry name" value="Cyt-b5"/>
    <property type="match status" value="1"/>
</dbReference>
<keyword evidence="16" id="KW-1185">Reference proteome</keyword>
<evidence type="ECO:0000256" key="3">
    <source>
        <dbReference type="ARBA" id="ARBA00022617"/>
    </source>
</evidence>
<feature type="transmembrane region" description="Helical" evidence="13">
    <location>
        <begin position="130"/>
        <end position="152"/>
    </location>
</feature>
<dbReference type="InterPro" id="IPR050668">
    <property type="entry name" value="Cytochrome_b5"/>
</dbReference>
<keyword evidence="6" id="KW-0256">Endoplasmic reticulum</keyword>
<comment type="subcellular location">
    <subcellularLocation>
        <location evidence="1">Endoplasmic reticulum membrane</location>
        <topology evidence="1">Single-pass membrane protein</topology>
        <orientation evidence="1">Cytoplasmic side</orientation>
    </subcellularLocation>
    <subcellularLocation>
        <location evidence="11">Microsome membrane</location>
        <topology evidence="11">Single-pass membrane protein</topology>
        <orientation evidence="11">Cytoplasmic side</orientation>
    </subcellularLocation>
</comment>
<reference evidence="15" key="1">
    <citation type="journal article" date="2023" name="Mol. Phylogenet. Evol.">
        <title>Genome-scale phylogeny and comparative genomics of the fungal order Sordariales.</title>
        <authorList>
            <person name="Hensen N."/>
            <person name="Bonometti L."/>
            <person name="Westerberg I."/>
            <person name="Brannstrom I.O."/>
            <person name="Guillou S."/>
            <person name="Cros-Aarteil S."/>
            <person name="Calhoun S."/>
            <person name="Haridas S."/>
            <person name="Kuo A."/>
            <person name="Mondo S."/>
            <person name="Pangilinan J."/>
            <person name="Riley R."/>
            <person name="LaButti K."/>
            <person name="Andreopoulos B."/>
            <person name="Lipzen A."/>
            <person name="Chen C."/>
            <person name="Yan M."/>
            <person name="Daum C."/>
            <person name="Ng V."/>
            <person name="Clum A."/>
            <person name="Steindorff A."/>
            <person name="Ohm R.A."/>
            <person name="Martin F."/>
            <person name="Silar P."/>
            <person name="Natvig D.O."/>
            <person name="Lalanne C."/>
            <person name="Gautier V."/>
            <person name="Ament-Velasquez S.L."/>
            <person name="Kruys A."/>
            <person name="Hutchinson M.I."/>
            <person name="Powell A.J."/>
            <person name="Barry K."/>
            <person name="Miller A.N."/>
            <person name="Grigoriev I.V."/>
            <person name="Debuchy R."/>
            <person name="Gladieux P."/>
            <person name="Hiltunen Thoren M."/>
            <person name="Johannesson H."/>
        </authorList>
    </citation>
    <scope>NUCLEOTIDE SEQUENCE</scope>
    <source>
        <strain evidence="15">CBS 359.72</strain>
    </source>
</reference>
<keyword evidence="8" id="KW-0249">Electron transport</keyword>
<evidence type="ECO:0000256" key="12">
    <source>
        <dbReference type="ARBA" id="ARBA00038168"/>
    </source>
</evidence>
<dbReference type="Gene3D" id="3.10.120.10">
    <property type="entry name" value="Cytochrome b5-like heme/steroid binding domain"/>
    <property type="match status" value="1"/>
</dbReference>
<name>A0AAN7HKV4_9PEZI</name>
<dbReference type="Pfam" id="PF00173">
    <property type="entry name" value="Cyt-b5"/>
    <property type="match status" value="1"/>
</dbReference>
<keyword evidence="2" id="KW-0813">Transport</keyword>
<organism evidence="15 16">
    <name type="scientific">Corynascus novoguineensis</name>
    <dbReference type="NCBI Taxonomy" id="1126955"/>
    <lineage>
        <taxon>Eukaryota</taxon>
        <taxon>Fungi</taxon>
        <taxon>Dikarya</taxon>
        <taxon>Ascomycota</taxon>
        <taxon>Pezizomycotina</taxon>
        <taxon>Sordariomycetes</taxon>
        <taxon>Sordariomycetidae</taxon>
        <taxon>Sordariales</taxon>
        <taxon>Chaetomiaceae</taxon>
        <taxon>Corynascus</taxon>
    </lineage>
</organism>
<dbReference type="PRINTS" id="PR00363">
    <property type="entry name" value="CYTOCHROMEB5"/>
</dbReference>
<evidence type="ECO:0000256" key="10">
    <source>
        <dbReference type="ARBA" id="ARBA00023136"/>
    </source>
</evidence>
<comment type="similarity">
    <text evidence="12">Belongs to the cytochrome b5 family.</text>
</comment>
<reference evidence="15" key="2">
    <citation type="submission" date="2023-05" db="EMBL/GenBank/DDBJ databases">
        <authorList>
            <consortium name="Lawrence Berkeley National Laboratory"/>
            <person name="Steindorff A."/>
            <person name="Hensen N."/>
            <person name="Bonometti L."/>
            <person name="Westerberg I."/>
            <person name="Brannstrom I.O."/>
            <person name="Guillou S."/>
            <person name="Cros-Aarteil S."/>
            <person name="Calhoun S."/>
            <person name="Haridas S."/>
            <person name="Kuo A."/>
            <person name="Mondo S."/>
            <person name="Pangilinan J."/>
            <person name="Riley R."/>
            <person name="Labutti K."/>
            <person name="Andreopoulos B."/>
            <person name="Lipzen A."/>
            <person name="Chen C."/>
            <person name="Yanf M."/>
            <person name="Daum C."/>
            <person name="Ng V."/>
            <person name="Clum A."/>
            <person name="Ohm R."/>
            <person name="Martin F."/>
            <person name="Silar P."/>
            <person name="Natvig D."/>
            <person name="Lalanne C."/>
            <person name="Gautier V."/>
            <person name="Ament-Velasquez S.L."/>
            <person name="Kruys A."/>
            <person name="Hutchinson M.I."/>
            <person name="Powell A.J."/>
            <person name="Barry K."/>
            <person name="Miller A.N."/>
            <person name="Grigoriev I.V."/>
            <person name="Debuchy R."/>
            <person name="Gladieux P."/>
            <person name="Thoren M.H."/>
            <person name="Johannesson H."/>
        </authorList>
    </citation>
    <scope>NUCLEOTIDE SEQUENCE</scope>
    <source>
        <strain evidence="15">CBS 359.72</strain>
    </source>
</reference>
<dbReference type="PANTHER" id="PTHR19359:SF150">
    <property type="entry name" value="CYTOCHROME B5"/>
    <property type="match status" value="1"/>
</dbReference>
<dbReference type="GO" id="GO:0005789">
    <property type="term" value="C:endoplasmic reticulum membrane"/>
    <property type="evidence" value="ECO:0007669"/>
    <property type="project" value="UniProtKB-SubCell"/>
</dbReference>
<evidence type="ECO:0000259" key="14">
    <source>
        <dbReference type="PROSITE" id="PS50255"/>
    </source>
</evidence>
<dbReference type="SUPFAM" id="SSF55856">
    <property type="entry name" value="Cytochrome b5-like heme/steroid binding domain"/>
    <property type="match status" value="1"/>
</dbReference>
<keyword evidence="13" id="KW-1133">Transmembrane helix</keyword>
<keyword evidence="9" id="KW-0408">Iron</keyword>
<feature type="domain" description="Cytochrome b5 heme-binding" evidence="14">
    <location>
        <begin position="17"/>
        <end position="93"/>
    </location>
</feature>
<dbReference type="PANTHER" id="PTHR19359">
    <property type="entry name" value="CYTOCHROME B5"/>
    <property type="match status" value="1"/>
</dbReference>
<evidence type="ECO:0000256" key="6">
    <source>
        <dbReference type="ARBA" id="ARBA00022824"/>
    </source>
</evidence>
<evidence type="ECO:0000256" key="7">
    <source>
        <dbReference type="ARBA" id="ARBA00022848"/>
    </source>
</evidence>
<protein>
    <submittedName>
        <fullName evidence="15">Cytochrome b5-like heme/steroid binding domain-containing protein</fullName>
    </submittedName>
</protein>
<evidence type="ECO:0000256" key="8">
    <source>
        <dbReference type="ARBA" id="ARBA00022982"/>
    </source>
</evidence>
<dbReference type="AlphaFoldDB" id="A0AAN7HKV4"/>
<evidence type="ECO:0000256" key="13">
    <source>
        <dbReference type="SAM" id="Phobius"/>
    </source>
</evidence>
<keyword evidence="10 13" id="KW-0472">Membrane</keyword>
<accession>A0AAN7HKV4</accession>
<keyword evidence="3" id="KW-0349">Heme</keyword>
<keyword evidence="5" id="KW-0479">Metal-binding</keyword>
<evidence type="ECO:0000256" key="4">
    <source>
        <dbReference type="ARBA" id="ARBA00022692"/>
    </source>
</evidence>
<keyword evidence="4 13" id="KW-0812">Transmembrane</keyword>
<dbReference type="EMBL" id="MU857784">
    <property type="protein sequence ID" value="KAK4243754.1"/>
    <property type="molecule type" value="Genomic_DNA"/>
</dbReference>
<evidence type="ECO:0000256" key="2">
    <source>
        <dbReference type="ARBA" id="ARBA00022448"/>
    </source>
</evidence>
<dbReference type="PROSITE" id="PS50255">
    <property type="entry name" value="CYTOCHROME_B5_2"/>
    <property type="match status" value="1"/>
</dbReference>
<dbReference type="InterPro" id="IPR001199">
    <property type="entry name" value="Cyt_B5-like_heme/steroid-bd"/>
</dbReference>
<keyword evidence="7" id="KW-0492">Microsome</keyword>
<dbReference type="GO" id="GO:0020037">
    <property type="term" value="F:heme binding"/>
    <property type="evidence" value="ECO:0007669"/>
    <property type="project" value="TreeGrafter"/>
</dbReference>
<feature type="transmembrane region" description="Helical" evidence="13">
    <location>
        <begin position="172"/>
        <end position="194"/>
    </location>
</feature>
<gene>
    <name evidence="15" type="ORF">C7999DRAFT_35903</name>
</gene>